<feature type="repeat" description="ANK" evidence="3">
    <location>
        <begin position="230"/>
        <end position="262"/>
    </location>
</feature>
<dbReference type="PROSITE" id="PS50088">
    <property type="entry name" value="ANK_REPEAT"/>
    <property type="match status" value="2"/>
</dbReference>
<dbReference type="Proteomes" id="UP000030104">
    <property type="component" value="Unassembled WGS sequence"/>
</dbReference>
<keyword evidence="2 3" id="KW-0040">ANK repeat</keyword>
<proteinExistence type="predicted"/>
<dbReference type="SUPFAM" id="SSF48403">
    <property type="entry name" value="Ankyrin repeat"/>
    <property type="match status" value="1"/>
</dbReference>
<protein>
    <submittedName>
        <fullName evidence="4">Uncharacterized protein</fullName>
    </submittedName>
</protein>
<dbReference type="Gene3D" id="1.25.40.20">
    <property type="entry name" value="Ankyrin repeat-containing domain"/>
    <property type="match status" value="2"/>
</dbReference>
<dbReference type="STRING" id="40296.A0A0A2LAR2"/>
<organism evidence="4 5">
    <name type="scientific">Penicillium italicum</name>
    <name type="common">Blue mold</name>
    <dbReference type="NCBI Taxonomy" id="40296"/>
    <lineage>
        <taxon>Eukaryota</taxon>
        <taxon>Fungi</taxon>
        <taxon>Dikarya</taxon>
        <taxon>Ascomycota</taxon>
        <taxon>Pezizomycotina</taxon>
        <taxon>Eurotiomycetes</taxon>
        <taxon>Eurotiomycetidae</taxon>
        <taxon>Eurotiales</taxon>
        <taxon>Aspergillaceae</taxon>
        <taxon>Penicillium</taxon>
    </lineage>
</organism>
<dbReference type="PROSITE" id="PS50297">
    <property type="entry name" value="ANK_REP_REGION"/>
    <property type="match status" value="2"/>
</dbReference>
<evidence type="ECO:0000256" key="2">
    <source>
        <dbReference type="ARBA" id="ARBA00023043"/>
    </source>
</evidence>
<comment type="caution">
    <text evidence="4">The sequence shown here is derived from an EMBL/GenBank/DDBJ whole genome shotgun (WGS) entry which is preliminary data.</text>
</comment>
<dbReference type="SMART" id="SM00248">
    <property type="entry name" value="ANK"/>
    <property type="match status" value="4"/>
</dbReference>
<dbReference type="InterPro" id="IPR002110">
    <property type="entry name" value="Ankyrin_rpt"/>
</dbReference>
<dbReference type="AlphaFoldDB" id="A0A0A2LAR2"/>
<reference evidence="4 5" key="1">
    <citation type="journal article" date="2015" name="Mol. Plant Microbe Interact.">
        <title>Genome, transcriptome, and functional analyses of Penicillium expansum provide new insights into secondary metabolism and pathogenicity.</title>
        <authorList>
            <person name="Ballester A.R."/>
            <person name="Marcet-Houben M."/>
            <person name="Levin E."/>
            <person name="Sela N."/>
            <person name="Selma-Lazaro C."/>
            <person name="Carmona L."/>
            <person name="Wisniewski M."/>
            <person name="Droby S."/>
            <person name="Gonzalez-Candelas L."/>
            <person name="Gabaldon T."/>
        </authorList>
    </citation>
    <scope>NUCLEOTIDE SEQUENCE [LARGE SCALE GENOMIC DNA]</scope>
    <source>
        <strain evidence="4 5">PHI-1</strain>
    </source>
</reference>
<sequence length="290" mass="32145">MDIRLLSEEEIPSYDGFPIPCQTAAATIENLRSLCVDGSFEDFQDAIDSLLSDPQPEGFNIVDLHDVMMEAIQRDRLKFVSKLLFHGLPIKPSYTRKATVCKAKGVLECFLRAGWDINEPVDALTPPVLCYAVTDAEMTSWFLEHGANPNAQCEVDCTPLSYAVRNAPLNVIELLLNRGGDVQKGQLLQYAVCRDEELEEVISLLIDRGAPLNATMYQDGPTLMRFFPMSLGTALHIATEQEKANAIHLLIRLGADTDEKDANGNTALECAQKWNKTEMVKLLGDLEGRS</sequence>
<evidence type="ECO:0000256" key="1">
    <source>
        <dbReference type="ARBA" id="ARBA00022737"/>
    </source>
</evidence>
<name>A0A0A2LAR2_PENIT</name>
<keyword evidence="1" id="KW-0677">Repeat</keyword>
<dbReference type="PhylomeDB" id="A0A0A2LAR2"/>
<dbReference type="EMBL" id="JQGA01000215">
    <property type="protein sequence ID" value="KGO77177.1"/>
    <property type="molecule type" value="Genomic_DNA"/>
</dbReference>
<dbReference type="PANTHER" id="PTHR24189">
    <property type="entry name" value="MYOTROPHIN"/>
    <property type="match status" value="1"/>
</dbReference>
<dbReference type="InterPro" id="IPR050745">
    <property type="entry name" value="Multifunctional_regulatory"/>
</dbReference>
<dbReference type="OMA" id="WDINEPV"/>
<evidence type="ECO:0000313" key="5">
    <source>
        <dbReference type="Proteomes" id="UP000030104"/>
    </source>
</evidence>
<evidence type="ECO:0000313" key="4">
    <source>
        <dbReference type="EMBL" id="KGO77177.1"/>
    </source>
</evidence>
<accession>A0A0A2LAR2</accession>
<dbReference type="Pfam" id="PF12796">
    <property type="entry name" value="Ank_2"/>
    <property type="match status" value="2"/>
</dbReference>
<dbReference type="OrthoDB" id="426293at2759"/>
<evidence type="ECO:0000256" key="3">
    <source>
        <dbReference type="PROSITE-ProRule" id="PRU00023"/>
    </source>
</evidence>
<dbReference type="InterPro" id="IPR036770">
    <property type="entry name" value="Ankyrin_rpt-contain_sf"/>
</dbReference>
<keyword evidence="5" id="KW-1185">Reference proteome</keyword>
<feature type="repeat" description="ANK" evidence="3">
    <location>
        <begin position="155"/>
        <end position="182"/>
    </location>
</feature>
<dbReference type="HOGENOM" id="CLU_064330_0_0_1"/>
<dbReference type="PANTHER" id="PTHR24189:SF50">
    <property type="entry name" value="ANKYRIN REPEAT AND SOCS BOX PROTEIN 2"/>
    <property type="match status" value="1"/>
</dbReference>
<gene>
    <name evidence="4" type="ORF">PITC_024190</name>
</gene>